<evidence type="ECO:0000256" key="1">
    <source>
        <dbReference type="SAM" id="MobiDB-lite"/>
    </source>
</evidence>
<gene>
    <name evidence="2" type="ORF">EV653_0405</name>
</gene>
<dbReference type="EMBL" id="SODP01000001">
    <property type="protein sequence ID" value="TDW75282.1"/>
    <property type="molecule type" value="Genomic_DNA"/>
</dbReference>
<dbReference type="RefSeq" id="WP_134097350.1">
    <property type="nucleotide sequence ID" value="NZ_SODP01000001.1"/>
</dbReference>
<keyword evidence="3" id="KW-1185">Reference proteome</keyword>
<reference evidence="2 3" key="1">
    <citation type="submission" date="2019-03" db="EMBL/GenBank/DDBJ databases">
        <title>Genomic Encyclopedia of Type Strains, Phase III (KMG-III): the genomes of soil and plant-associated and newly described type strains.</title>
        <authorList>
            <person name="Whitman W."/>
        </authorList>
    </citation>
    <scope>NUCLEOTIDE SEQUENCE [LARGE SCALE GENOMIC DNA]</scope>
    <source>
        <strain evidence="2 3">VKM Ac-2573</strain>
    </source>
</reference>
<organism evidence="2 3">
    <name type="scientific">Kribbella pratensis</name>
    <dbReference type="NCBI Taxonomy" id="2512112"/>
    <lineage>
        <taxon>Bacteria</taxon>
        <taxon>Bacillati</taxon>
        <taxon>Actinomycetota</taxon>
        <taxon>Actinomycetes</taxon>
        <taxon>Propionibacteriales</taxon>
        <taxon>Kribbellaceae</taxon>
        <taxon>Kribbella</taxon>
    </lineage>
</organism>
<feature type="compositionally biased region" description="Low complexity" evidence="1">
    <location>
        <begin position="29"/>
        <end position="44"/>
    </location>
</feature>
<protein>
    <submittedName>
        <fullName evidence="2">Uncharacterized protein</fullName>
    </submittedName>
</protein>
<evidence type="ECO:0000313" key="3">
    <source>
        <dbReference type="Proteomes" id="UP000295146"/>
    </source>
</evidence>
<sequence length="142" mass="15176">MRRSVRGAIAAGTSAVVLVGGLVGSTTIAAADPTPTPSPSAATSYKPVTLSPEESQKLCAERLPKMIARRDKLAQRINGGADVKGSVAWLKARAAKQKADGHDKVAARLEKRAERRSERLKELGMVKTKLESFKTEHCQVAK</sequence>
<dbReference type="OrthoDB" id="3696905at2"/>
<evidence type="ECO:0000313" key="2">
    <source>
        <dbReference type="EMBL" id="TDW75282.1"/>
    </source>
</evidence>
<dbReference type="Proteomes" id="UP000295146">
    <property type="component" value="Unassembled WGS sequence"/>
</dbReference>
<name>A0A4R8CG46_9ACTN</name>
<comment type="caution">
    <text evidence="2">The sequence shown here is derived from an EMBL/GenBank/DDBJ whole genome shotgun (WGS) entry which is preliminary data.</text>
</comment>
<proteinExistence type="predicted"/>
<accession>A0A4R8CG46</accession>
<feature type="region of interest" description="Disordered" evidence="1">
    <location>
        <begin position="29"/>
        <end position="53"/>
    </location>
</feature>
<dbReference type="AlphaFoldDB" id="A0A4R8CG46"/>